<evidence type="ECO:0000313" key="1">
    <source>
        <dbReference type="EMBL" id="HIW84066.1"/>
    </source>
</evidence>
<sequence length="148" mass="16450">MRRNIFLALILCGLLTGCQGRGHTEATDYAERLTKAQEIAVIPAGASEAAEVFSGEEEQKKFLEELGIEEGIEDWAPVSLPEDAKETGSFVFAQEETLRFGETETDGELYDICRLRVYDGPYVSLELGKVTVTFEVPEETADKLNSYF</sequence>
<protein>
    <recommendedName>
        <fullName evidence="3">Lipoprotein</fullName>
    </recommendedName>
</protein>
<accession>A0A9D1R994</accession>
<evidence type="ECO:0000313" key="2">
    <source>
        <dbReference type="Proteomes" id="UP000824263"/>
    </source>
</evidence>
<dbReference type="AlphaFoldDB" id="A0A9D1R994"/>
<gene>
    <name evidence="1" type="ORF">H9873_07080</name>
</gene>
<reference evidence="1" key="1">
    <citation type="journal article" date="2021" name="PeerJ">
        <title>Extensive microbial diversity within the chicken gut microbiome revealed by metagenomics and culture.</title>
        <authorList>
            <person name="Gilroy R."/>
            <person name="Ravi A."/>
            <person name="Getino M."/>
            <person name="Pursley I."/>
            <person name="Horton D.L."/>
            <person name="Alikhan N.F."/>
            <person name="Baker D."/>
            <person name="Gharbi K."/>
            <person name="Hall N."/>
            <person name="Watson M."/>
            <person name="Adriaenssens E.M."/>
            <person name="Foster-Nyarko E."/>
            <person name="Jarju S."/>
            <person name="Secka A."/>
            <person name="Antonio M."/>
            <person name="Oren A."/>
            <person name="Chaudhuri R.R."/>
            <person name="La Ragione R."/>
            <person name="Hildebrand F."/>
            <person name="Pallen M.J."/>
        </authorList>
    </citation>
    <scope>NUCLEOTIDE SEQUENCE</scope>
    <source>
        <strain evidence="1">ChiSxjej1B13-11762</strain>
    </source>
</reference>
<name>A0A9D1R994_9FIRM</name>
<dbReference type="EMBL" id="DXGF01000131">
    <property type="protein sequence ID" value="HIW84066.1"/>
    <property type="molecule type" value="Genomic_DNA"/>
</dbReference>
<proteinExistence type="predicted"/>
<comment type="caution">
    <text evidence="1">The sequence shown here is derived from an EMBL/GenBank/DDBJ whole genome shotgun (WGS) entry which is preliminary data.</text>
</comment>
<dbReference type="Proteomes" id="UP000824263">
    <property type="component" value="Unassembled WGS sequence"/>
</dbReference>
<organism evidence="1 2">
    <name type="scientific">Candidatus Dorea gallistercoris</name>
    <dbReference type="NCBI Taxonomy" id="2838542"/>
    <lineage>
        <taxon>Bacteria</taxon>
        <taxon>Bacillati</taxon>
        <taxon>Bacillota</taxon>
        <taxon>Clostridia</taxon>
        <taxon>Lachnospirales</taxon>
        <taxon>Lachnospiraceae</taxon>
        <taxon>Dorea</taxon>
    </lineage>
</organism>
<evidence type="ECO:0008006" key="3">
    <source>
        <dbReference type="Google" id="ProtNLM"/>
    </source>
</evidence>
<dbReference type="PROSITE" id="PS51257">
    <property type="entry name" value="PROKAR_LIPOPROTEIN"/>
    <property type="match status" value="1"/>
</dbReference>
<reference evidence="1" key="2">
    <citation type="submission" date="2021-04" db="EMBL/GenBank/DDBJ databases">
        <authorList>
            <person name="Gilroy R."/>
        </authorList>
    </citation>
    <scope>NUCLEOTIDE SEQUENCE</scope>
    <source>
        <strain evidence="1">ChiSxjej1B13-11762</strain>
    </source>
</reference>